<keyword evidence="3 4" id="KW-0067">ATP-binding</keyword>
<sequence length="333" mass="36140">MTVLVTGGGAVLGQGIIKSLKASSLDARIIVADPNPLSVGLYWGDERAALPLASDASYGDAVRALLTRYRPDVVLVGTDVELPFFAAEREALERAFETKVLVSDPCVVAIADDKYATFRFMRDAGFHPPASALPENGEDMARLIEDVGFPLVVKPRIGARAVGVSVVRDRQALADALEGREGLVVQECVGTDATEYTAGTLSFDGETRASIVLRRDLRDGNTHRAFHEPDEALDTQVRAFADALQPYGPANFQFRTDADGRARVFEINARFSGTTPMRAMMGFNEVEMCIHHLLSGRTVEQPAIRPGTVLRYLDEIFVPADTDTEPAQCAVSR</sequence>
<proteinExistence type="predicted"/>
<name>A0A3N5CVB0_9SPHN</name>
<evidence type="ECO:0000259" key="5">
    <source>
        <dbReference type="PROSITE" id="PS50975"/>
    </source>
</evidence>
<dbReference type="SUPFAM" id="SSF56059">
    <property type="entry name" value="Glutathione synthetase ATP-binding domain-like"/>
    <property type="match status" value="1"/>
</dbReference>
<dbReference type="GO" id="GO:0016874">
    <property type="term" value="F:ligase activity"/>
    <property type="evidence" value="ECO:0007669"/>
    <property type="project" value="UniProtKB-KW"/>
</dbReference>
<feature type="domain" description="ATP-grasp" evidence="5">
    <location>
        <begin position="118"/>
        <end position="294"/>
    </location>
</feature>
<dbReference type="SUPFAM" id="SSF51735">
    <property type="entry name" value="NAD(P)-binding Rossmann-fold domains"/>
    <property type="match status" value="1"/>
</dbReference>
<accession>A0A3N5CVB0</accession>
<evidence type="ECO:0000313" key="6">
    <source>
        <dbReference type="EMBL" id="RPF72707.1"/>
    </source>
</evidence>
<dbReference type="PROSITE" id="PS50975">
    <property type="entry name" value="ATP_GRASP"/>
    <property type="match status" value="1"/>
</dbReference>
<keyword evidence="2 4" id="KW-0547">Nucleotide-binding</keyword>
<evidence type="ECO:0000256" key="4">
    <source>
        <dbReference type="PROSITE-ProRule" id="PRU00409"/>
    </source>
</evidence>
<dbReference type="AlphaFoldDB" id="A0A3N5CVB0"/>
<evidence type="ECO:0000256" key="2">
    <source>
        <dbReference type="ARBA" id="ARBA00022741"/>
    </source>
</evidence>
<organism evidence="6 7">
    <name type="scientific">Aurantiacibacter spongiae</name>
    <dbReference type="NCBI Taxonomy" id="2488860"/>
    <lineage>
        <taxon>Bacteria</taxon>
        <taxon>Pseudomonadati</taxon>
        <taxon>Pseudomonadota</taxon>
        <taxon>Alphaproteobacteria</taxon>
        <taxon>Sphingomonadales</taxon>
        <taxon>Erythrobacteraceae</taxon>
        <taxon>Aurantiacibacter</taxon>
    </lineage>
</organism>
<dbReference type="EMBL" id="RPFZ01000001">
    <property type="protein sequence ID" value="RPF72707.1"/>
    <property type="molecule type" value="Genomic_DNA"/>
</dbReference>
<dbReference type="InterPro" id="IPR011761">
    <property type="entry name" value="ATP-grasp"/>
</dbReference>
<keyword evidence="1" id="KW-0436">Ligase</keyword>
<dbReference type="PANTHER" id="PTHR43585:SF2">
    <property type="entry name" value="ATP-GRASP ENZYME FSQD"/>
    <property type="match status" value="1"/>
</dbReference>
<dbReference type="InterPro" id="IPR052032">
    <property type="entry name" value="ATP-dep_AA_Ligase"/>
</dbReference>
<dbReference type="NCBIfam" id="NF009402">
    <property type="entry name" value="PRK12767.1-1"/>
    <property type="match status" value="1"/>
</dbReference>
<dbReference type="OrthoDB" id="9765608at2"/>
<dbReference type="InterPro" id="IPR013815">
    <property type="entry name" value="ATP_grasp_subdomain_1"/>
</dbReference>
<dbReference type="InterPro" id="IPR036291">
    <property type="entry name" value="NAD(P)-bd_dom_sf"/>
</dbReference>
<comment type="caution">
    <text evidence="6">The sequence shown here is derived from an EMBL/GenBank/DDBJ whole genome shotgun (WGS) entry which is preliminary data.</text>
</comment>
<dbReference type="Gene3D" id="3.30.1490.20">
    <property type="entry name" value="ATP-grasp fold, A domain"/>
    <property type="match status" value="1"/>
</dbReference>
<evidence type="ECO:0000256" key="1">
    <source>
        <dbReference type="ARBA" id="ARBA00022598"/>
    </source>
</evidence>
<dbReference type="InterPro" id="IPR013651">
    <property type="entry name" value="ATP-grasp_RimK-type"/>
</dbReference>
<dbReference type="Proteomes" id="UP000275232">
    <property type="component" value="Unassembled WGS sequence"/>
</dbReference>
<dbReference type="Gene3D" id="3.40.50.20">
    <property type="match status" value="1"/>
</dbReference>
<keyword evidence="7" id="KW-1185">Reference proteome</keyword>
<dbReference type="Gene3D" id="3.30.470.20">
    <property type="entry name" value="ATP-grasp fold, B domain"/>
    <property type="match status" value="1"/>
</dbReference>
<protein>
    <submittedName>
        <fullName evidence="6">ATP-grasp domain-containing protein</fullName>
    </submittedName>
</protein>
<gene>
    <name evidence="6" type="ORF">EG799_05705</name>
</gene>
<reference evidence="6 7" key="1">
    <citation type="submission" date="2018-11" db="EMBL/GenBank/DDBJ databases">
        <title>Erythrobacter spongiae sp. nov., isolated from a marine sponge.</title>
        <authorList>
            <person name="Zhuang L."/>
            <person name="Luo L."/>
        </authorList>
    </citation>
    <scope>NUCLEOTIDE SEQUENCE [LARGE SCALE GENOMIC DNA]</scope>
    <source>
        <strain evidence="6 7">HN-E23</strain>
    </source>
</reference>
<evidence type="ECO:0000256" key="3">
    <source>
        <dbReference type="ARBA" id="ARBA00022840"/>
    </source>
</evidence>
<evidence type="ECO:0000313" key="7">
    <source>
        <dbReference type="Proteomes" id="UP000275232"/>
    </source>
</evidence>
<dbReference type="GO" id="GO:0046872">
    <property type="term" value="F:metal ion binding"/>
    <property type="evidence" value="ECO:0007669"/>
    <property type="project" value="InterPro"/>
</dbReference>
<dbReference type="Pfam" id="PF15632">
    <property type="entry name" value="ATPgrasp_Ter"/>
    <property type="match status" value="1"/>
</dbReference>
<dbReference type="Pfam" id="PF08443">
    <property type="entry name" value="RimK"/>
    <property type="match status" value="1"/>
</dbReference>
<dbReference type="GO" id="GO:0005524">
    <property type="term" value="F:ATP binding"/>
    <property type="evidence" value="ECO:0007669"/>
    <property type="project" value="UniProtKB-UniRule"/>
</dbReference>
<dbReference type="PANTHER" id="PTHR43585">
    <property type="entry name" value="FUMIPYRROLE BIOSYNTHESIS PROTEIN C"/>
    <property type="match status" value="1"/>
</dbReference>